<dbReference type="Proteomes" id="UP000799754">
    <property type="component" value="Unassembled WGS sequence"/>
</dbReference>
<accession>A0ACB6S0N0</accession>
<keyword evidence="2" id="KW-1185">Reference proteome</keyword>
<gene>
    <name evidence="1" type="ORF">BU25DRAFT_411282</name>
</gene>
<dbReference type="EMBL" id="MU006718">
    <property type="protein sequence ID" value="KAF2627220.1"/>
    <property type="molecule type" value="Genomic_DNA"/>
</dbReference>
<comment type="caution">
    <text evidence="1">The sequence shown here is derived from an EMBL/GenBank/DDBJ whole genome shotgun (WGS) entry which is preliminary data.</text>
</comment>
<organism evidence="1 2">
    <name type="scientific">Macroventuria anomochaeta</name>
    <dbReference type="NCBI Taxonomy" id="301207"/>
    <lineage>
        <taxon>Eukaryota</taxon>
        <taxon>Fungi</taxon>
        <taxon>Dikarya</taxon>
        <taxon>Ascomycota</taxon>
        <taxon>Pezizomycotina</taxon>
        <taxon>Dothideomycetes</taxon>
        <taxon>Pleosporomycetidae</taxon>
        <taxon>Pleosporales</taxon>
        <taxon>Pleosporineae</taxon>
        <taxon>Didymellaceae</taxon>
        <taxon>Macroventuria</taxon>
    </lineage>
</organism>
<reference evidence="1" key="1">
    <citation type="journal article" date="2020" name="Stud. Mycol.">
        <title>101 Dothideomycetes genomes: a test case for predicting lifestyles and emergence of pathogens.</title>
        <authorList>
            <person name="Haridas S."/>
            <person name="Albert R."/>
            <person name="Binder M."/>
            <person name="Bloem J."/>
            <person name="Labutti K."/>
            <person name="Salamov A."/>
            <person name="Andreopoulos B."/>
            <person name="Baker S."/>
            <person name="Barry K."/>
            <person name="Bills G."/>
            <person name="Bluhm B."/>
            <person name="Cannon C."/>
            <person name="Castanera R."/>
            <person name="Culley D."/>
            <person name="Daum C."/>
            <person name="Ezra D."/>
            <person name="Gonzalez J."/>
            <person name="Henrissat B."/>
            <person name="Kuo A."/>
            <person name="Liang C."/>
            <person name="Lipzen A."/>
            <person name="Lutzoni F."/>
            <person name="Magnuson J."/>
            <person name="Mondo S."/>
            <person name="Nolan M."/>
            <person name="Ohm R."/>
            <person name="Pangilinan J."/>
            <person name="Park H.-J."/>
            <person name="Ramirez L."/>
            <person name="Alfaro M."/>
            <person name="Sun H."/>
            <person name="Tritt A."/>
            <person name="Yoshinaga Y."/>
            <person name="Zwiers L.-H."/>
            <person name="Turgeon B."/>
            <person name="Goodwin S."/>
            <person name="Spatafora J."/>
            <person name="Crous P."/>
            <person name="Grigoriev I."/>
        </authorList>
    </citation>
    <scope>NUCLEOTIDE SEQUENCE</scope>
    <source>
        <strain evidence="1">CBS 525.71</strain>
    </source>
</reference>
<sequence length="94" mass="10905">MASVVVALGVIVYFSAKKVHDHREKKRELKAQEFLSHDMTEKMATSDELSNHLETDDNLPAYRREPRLPRYTEDEQPTTVVSKKRNALLGSFRF</sequence>
<proteinExistence type="predicted"/>
<name>A0ACB6S0N0_9PLEO</name>
<evidence type="ECO:0000313" key="2">
    <source>
        <dbReference type="Proteomes" id="UP000799754"/>
    </source>
</evidence>
<evidence type="ECO:0000313" key="1">
    <source>
        <dbReference type="EMBL" id="KAF2627220.1"/>
    </source>
</evidence>
<protein>
    <submittedName>
        <fullName evidence="1">Uncharacterized protein</fullName>
    </submittedName>
</protein>